<evidence type="ECO:0000313" key="2">
    <source>
        <dbReference type="Proteomes" id="UP000037269"/>
    </source>
</evidence>
<dbReference type="AlphaFoldDB" id="A0A0D1XSM9"/>
<sequence length="94" mass="10693">MEGGDSEKEEVGCALRFSRRKANASFSNLSPQEFVDVSNQMYIVGRIEDSLYALFLQTYTYYQINKKDERAKTICGSESSKMLNHPIVLIMTKA</sequence>
<evidence type="ECO:0000313" key="1">
    <source>
        <dbReference type="EMBL" id="KON96849.1"/>
    </source>
</evidence>
<dbReference type="RefSeq" id="WP_043065254.1">
    <property type="nucleotide sequence ID" value="NZ_CCMI01000034.1"/>
</dbReference>
<organism evidence="1 2">
    <name type="scientific">Aneurinibacillus migulanus</name>
    <name type="common">Bacillus migulanus</name>
    <dbReference type="NCBI Taxonomy" id="47500"/>
    <lineage>
        <taxon>Bacteria</taxon>
        <taxon>Bacillati</taxon>
        <taxon>Bacillota</taxon>
        <taxon>Bacilli</taxon>
        <taxon>Bacillales</taxon>
        <taxon>Paenibacillaceae</taxon>
        <taxon>Aneurinibacillus group</taxon>
        <taxon>Aneurinibacillus</taxon>
    </lineage>
</organism>
<dbReference type="EMBL" id="LGUG01000004">
    <property type="protein sequence ID" value="KON96849.1"/>
    <property type="molecule type" value="Genomic_DNA"/>
</dbReference>
<protein>
    <submittedName>
        <fullName evidence="1">Uncharacterized protein</fullName>
    </submittedName>
</protein>
<reference evidence="1 2" key="1">
    <citation type="submission" date="2015-07" db="EMBL/GenBank/DDBJ databases">
        <title>Fjat-14205 dsm 2895.</title>
        <authorList>
            <person name="Liu B."/>
            <person name="Wang J."/>
            <person name="Zhu Y."/>
            <person name="Liu G."/>
            <person name="Chen Q."/>
            <person name="Chen Z."/>
            <person name="Lan J."/>
            <person name="Che J."/>
            <person name="Ge C."/>
            <person name="Shi H."/>
            <person name="Pan Z."/>
            <person name="Liu X."/>
        </authorList>
    </citation>
    <scope>NUCLEOTIDE SEQUENCE [LARGE SCALE GENOMIC DNA]</scope>
    <source>
        <strain evidence="1 2">DSM 2895</strain>
    </source>
</reference>
<comment type="caution">
    <text evidence="1">The sequence shown here is derived from an EMBL/GenBank/DDBJ whole genome shotgun (WGS) entry which is preliminary data.</text>
</comment>
<proteinExistence type="predicted"/>
<dbReference type="Proteomes" id="UP000037269">
    <property type="component" value="Unassembled WGS sequence"/>
</dbReference>
<accession>A0A0D1XSM9</accession>
<dbReference type="PATRIC" id="fig|47500.8.peg.5716"/>
<keyword evidence="2" id="KW-1185">Reference proteome</keyword>
<name>A0A0D1XSM9_ANEMI</name>
<gene>
    <name evidence="1" type="ORF">AF333_16530</name>
</gene>